<feature type="region of interest" description="Disordered" evidence="1">
    <location>
        <begin position="39"/>
        <end position="104"/>
    </location>
</feature>
<dbReference type="EMBL" id="HBKN01029585">
    <property type="protein sequence ID" value="CAE2313763.1"/>
    <property type="molecule type" value="Transcribed_RNA"/>
</dbReference>
<evidence type="ECO:0000313" key="3">
    <source>
        <dbReference type="EMBL" id="CAE2313763.1"/>
    </source>
</evidence>
<reference evidence="2" key="1">
    <citation type="submission" date="2021-01" db="EMBL/GenBank/DDBJ databases">
        <authorList>
            <person name="Corre E."/>
            <person name="Pelletier E."/>
            <person name="Niang G."/>
            <person name="Scheremetjew M."/>
            <person name="Finn R."/>
            <person name="Kale V."/>
            <person name="Holt S."/>
            <person name="Cochrane G."/>
            <person name="Meng A."/>
            <person name="Brown T."/>
            <person name="Cohen L."/>
        </authorList>
    </citation>
    <scope>NUCLEOTIDE SEQUENCE</scope>
    <source>
        <strain evidence="2">CCMP 2712</strain>
    </source>
</reference>
<protein>
    <submittedName>
        <fullName evidence="2">Uncharacterized protein</fullName>
    </submittedName>
</protein>
<dbReference type="AlphaFoldDB" id="A0A6U6B8B5"/>
<feature type="compositionally biased region" description="Low complexity" evidence="1">
    <location>
        <begin position="78"/>
        <end position="104"/>
    </location>
</feature>
<organism evidence="2">
    <name type="scientific">Guillardia theta</name>
    <name type="common">Cryptophyte</name>
    <name type="synonym">Cryptomonas phi</name>
    <dbReference type="NCBI Taxonomy" id="55529"/>
    <lineage>
        <taxon>Eukaryota</taxon>
        <taxon>Cryptophyceae</taxon>
        <taxon>Pyrenomonadales</taxon>
        <taxon>Geminigeraceae</taxon>
        <taxon>Guillardia</taxon>
    </lineage>
</organism>
<evidence type="ECO:0000256" key="1">
    <source>
        <dbReference type="SAM" id="MobiDB-lite"/>
    </source>
</evidence>
<sequence>MEGTAKVTFMSRMRVGEQEHLSDLLLLFQHILRMLEQVQRHGDRQHPHHGSLRREISSSSHPASSLPSCLPHRPRRLSAPAQSSRQQHSSSSALSHALLGPKRS</sequence>
<proteinExistence type="predicted"/>
<dbReference type="EMBL" id="HBKN01029584">
    <property type="protein sequence ID" value="CAE2313758.1"/>
    <property type="molecule type" value="Transcribed_RNA"/>
</dbReference>
<evidence type="ECO:0000313" key="2">
    <source>
        <dbReference type="EMBL" id="CAE2313758.1"/>
    </source>
</evidence>
<gene>
    <name evidence="2" type="ORF">GTHE00462_LOCUS22922</name>
    <name evidence="3" type="ORF">GTHE00462_LOCUS22923</name>
</gene>
<name>A0A6U6B8B5_GUITH</name>
<accession>A0A6U6B8B5</accession>
<feature type="compositionally biased region" description="Low complexity" evidence="1">
    <location>
        <begin position="57"/>
        <end position="71"/>
    </location>
</feature>